<name>A0ABN1C411_9BURK</name>
<proteinExistence type="predicted"/>
<evidence type="ECO:0000256" key="3">
    <source>
        <dbReference type="ARBA" id="ARBA00022475"/>
    </source>
</evidence>
<dbReference type="CDD" id="cd18582">
    <property type="entry name" value="ABC_6TM_ATM1_ABCB7"/>
    <property type="match status" value="1"/>
</dbReference>
<dbReference type="InterPro" id="IPR039421">
    <property type="entry name" value="Type_1_exporter"/>
</dbReference>
<evidence type="ECO:0000256" key="8">
    <source>
        <dbReference type="ARBA" id="ARBA00023136"/>
    </source>
</evidence>
<organism evidence="14 15">
    <name type="scientific">Pigmentiphaga daeguensis</name>
    <dbReference type="NCBI Taxonomy" id="414049"/>
    <lineage>
        <taxon>Bacteria</taxon>
        <taxon>Pseudomonadati</taxon>
        <taxon>Pseudomonadota</taxon>
        <taxon>Betaproteobacteria</taxon>
        <taxon>Burkholderiales</taxon>
        <taxon>Alcaligenaceae</taxon>
        <taxon>Pigmentiphaga</taxon>
    </lineage>
</organism>
<feature type="transmembrane region" description="Helical" evidence="10">
    <location>
        <begin position="29"/>
        <end position="50"/>
    </location>
</feature>
<evidence type="ECO:0000259" key="11">
    <source>
        <dbReference type="PROSITE" id="PS50110"/>
    </source>
</evidence>
<dbReference type="RefSeq" id="WP_279819613.1">
    <property type="nucleotide sequence ID" value="NZ_BAAAEN010000011.1"/>
</dbReference>
<evidence type="ECO:0000256" key="7">
    <source>
        <dbReference type="ARBA" id="ARBA00022989"/>
    </source>
</evidence>
<dbReference type="EMBL" id="BAAAEN010000011">
    <property type="protein sequence ID" value="GAA0511057.1"/>
    <property type="molecule type" value="Genomic_DNA"/>
</dbReference>
<feature type="transmembrane region" description="Helical" evidence="10">
    <location>
        <begin position="250"/>
        <end position="273"/>
    </location>
</feature>
<keyword evidence="4 10" id="KW-0812">Transmembrane</keyword>
<dbReference type="Pfam" id="PF00664">
    <property type="entry name" value="ABC_membrane"/>
    <property type="match status" value="1"/>
</dbReference>
<dbReference type="PROSITE" id="PS50110">
    <property type="entry name" value="RESPONSE_REGULATORY"/>
    <property type="match status" value="1"/>
</dbReference>
<dbReference type="SUPFAM" id="SSF52172">
    <property type="entry name" value="CheY-like"/>
    <property type="match status" value="1"/>
</dbReference>
<dbReference type="Gene3D" id="1.20.1560.10">
    <property type="entry name" value="ABC transporter type 1, transmembrane domain"/>
    <property type="match status" value="1"/>
</dbReference>
<dbReference type="PANTHER" id="PTHR24221:SF402">
    <property type="entry name" value="IRON-SULFUR CLUSTERS TRANSPORTER ABCB7, MITOCHONDRIAL"/>
    <property type="match status" value="1"/>
</dbReference>
<dbReference type="InterPro" id="IPR017871">
    <property type="entry name" value="ABC_transporter-like_CS"/>
</dbReference>
<dbReference type="SMART" id="SM00448">
    <property type="entry name" value="REC"/>
    <property type="match status" value="1"/>
</dbReference>
<dbReference type="InterPro" id="IPR011006">
    <property type="entry name" value="CheY-like_superfamily"/>
</dbReference>
<feature type="modified residue" description="4-aspartylphosphate" evidence="9">
    <location>
        <position position="819"/>
    </location>
</feature>
<evidence type="ECO:0000259" key="13">
    <source>
        <dbReference type="PROSITE" id="PS50929"/>
    </source>
</evidence>
<feature type="transmembrane region" description="Helical" evidence="10">
    <location>
        <begin position="62"/>
        <end position="80"/>
    </location>
</feature>
<accession>A0ABN1C411</accession>
<evidence type="ECO:0000256" key="4">
    <source>
        <dbReference type="ARBA" id="ARBA00022692"/>
    </source>
</evidence>
<evidence type="ECO:0000256" key="5">
    <source>
        <dbReference type="ARBA" id="ARBA00022741"/>
    </source>
</evidence>
<dbReference type="InterPro" id="IPR011527">
    <property type="entry name" value="ABC1_TM_dom"/>
</dbReference>
<dbReference type="Pfam" id="PF00005">
    <property type="entry name" value="ABC_tran"/>
    <property type="match status" value="1"/>
</dbReference>
<gene>
    <name evidence="14" type="ORF">GCM10009097_30400</name>
</gene>
<evidence type="ECO:0000256" key="6">
    <source>
        <dbReference type="ARBA" id="ARBA00022840"/>
    </source>
</evidence>
<dbReference type="InterPro" id="IPR003439">
    <property type="entry name" value="ABC_transporter-like_ATP-bd"/>
</dbReference>
<dbReference type="InterPro" id="IPR027417">
    <property type="entry name" value="P-loop_NTPase"/>
</dbReference>
<dbReference type="InterPro" id="IPR003593">
    <property type="entry name" value="AAA+_ATPase"/>
</dbReference>
<keyword evidence="6" id="KW-0067">ATP-binding</keyword>
<evidence type="ECO:0000256" key="2">
    <source>
        <dbReference type="ARBA" id="ARBA00022448"/>
    </source>
</evidence>
<evidence type="ECO:0000256" key="10">
    <source>
        <dbReference type="SAM" id="Phobius"/>
    </source>
</evidence>
<evidence type="ECO:0000256" key="1">
    <source>
        <dbReference type="ARBA" id="ARBA00004651"/>
    </source>
</evidence>
<comment type="subcellular location">
    <subcellularLocation>
        <location evidence="1">Cell membrane</location>
        <topology evidence="1">Multi-pass membrane protein</topology>
    </subcellularLocation>
</comment>
<dbReference type="Gene3D" id="3.40.50.2300">
    <property type="match status" value="1"/>
</dbReference>
<evidence type="ECO:0000256" key="9">
    <source>
        <dbReference type="PROSITE-ProRule" id="PRU00169"/>
    </source>
</evidence>
<feature type="domain" description="Response regulatory" evidence="11">
    <location>
        <begin position="766"/>
        <end position="892"/>
    </location>
</feature>
<keyword evidence="5" id="KW-0547">Nucleotide-binding</keyword>
<feature type="transmembrane region" description="Helical" evidence="10">
    <location>
        <begin position="138"/>
        <end position="163"/>
    </location>
</feature>
<dbReference type="PROSITE" id="PS50893">
    <property type="entry name" value="ABC_TRANSPORTER_2"/>
    <property type="match status" value="1"/>
</dbReference>
<keyword evidence="9" id="KW-0597">Phosphoprotein</keyword>
<comment type="caution">
    <text evidence="14">The sequence shown here is derived from an EMBL/GenBank/DDBJ whole genome shotgun (WGS) entry which is preliminary data.</text>
</comment>
<dbReference type="PROSITE" id="PS50929">
    <property type="entry name" value="ABC_TM1F"/>
    <property type="match status" value="1"/>
</dbReference>
<dbReference type="SMART" id="SM00382">
    <property type="entry name" value="AAA"/>
    <property type="match status" value="1"/>
</dbReference>
<feature type="domain" description="ABC transmembrane type-1" evidence="13">
    <location>
        <begin position="30"/>
        <end position="314"/>
    </location>
</feature>
<dbReference type="Gene3D" id="3.40.50.300">
    <property type="entry name" value="P-loop containing nucleotide triphosphate hydrolases"/>
    <property type="match status" value="1"/>
</dbReference>
<feature type="transmembrane region" description="Helical" evidence="10">
    <location>
        <begin position="169"/>
        <end position="190"/>
    </location>
</feature>
<keyword evidence="3" id="KW-1003">Cell membrane</keyword>
<dbReference type="SUPFAM" id="SSF55874">
    <property type="entry name" value="ATPase domain of HSP90 chaperone/DNA topoisomerase II/histidine kinase"/>
    <property type="match status" value="1"/>
</dbReference>
<dbReference type="SUPFAM" id="SSF90123">
    <property type="entry name" value="ABC transporter transmembrane region"/>
    <property type="match status" value="1"/>
</dbReference>
<dbReference type="InterPro" id="IPR001789">
    <property type="entry name" value="Sig_transdc_resp-reg_receiver"/>
</dbReference>
<evidence type="ECO:0000313" key="14">
    <source>
        <dbReference type="EMBL" id="GAA0511057.1"/>
    </source>
</evidence>
<dbReference type="Gene3D" id="3.30.565.10">
    <property type="entry name" value="Histidine kinase-like ATPase, C-terminal domain"/>
    <property type="match status" value="1"/>
</dbReference>
<dbReference type="Proteomes" id="UP001501706">
    <property type="component" value="Unassembled WGS sequence"/>
</dbReference>
<feature type="domain" description="ABC transporter" evidence="12">
    <location>
        <begin position="348"/>
        <end position="582"/>
    </location>
</feature>
<keyword evidence="15" id="KW-1185">Reference proteome</keyword>
<reference evidence="14 15" key="1">
    <citation type="journal article" date="2019" name="Int. J. Syst. Evol. Microbiol.">
        <title>The Global Catalogue of Microorganisms (GCM) 10K type strain sequencing project: providing services to taxonomists for standard genome sequencing and annotation.</title>
        <authorList>
            <consortium name="The Broad Institute Genomics Platform"/>
            <consortium name="The Broad Institute Genome Sequencing Center for Infectious Disease"/>
            <person name="Wu L."/>
            <person name="Ma J."/>
        </authorList>
    </citation>
    <scope>NUCLEOTIDE SEQUENCE [LARGE SCALE GENOMIC DNA]</scope>
    <source>
        <strain evidence="14 15">JCM 14330</strain>
    </source>
</reference>
<dbReference type="InterPro" id="IPR036640">
    <property type="entry name" value="ABC1_TM_sf"/>
</dbReference>
<evidence type="ECO:0000259" key="12">
    <source>
        <dbReference type="PROSITE" id="PS50893"/>
    </source>
</evidence>
<protein>
    <recommendedName>
        <fullName evidence="16">ATP-binding cassette, subfamily B</fullName>
    </recommendedName>
</protein>
<keyword evidence="8 10" id="KW-0472">Membrane</keyword>
<dbReference type="PANTHER" id="PTHR24221">
    <property type="entry name" value="ATP-BINDING CASSETTE SUB-FAMILY B"/>
    <property type="match status" value="1"/>
</dbReference>
<evidence type="ECO:0000313" key="15">
    <source>
        <dbReference type="Proteomes" id="UP001501706"/>
    </source>
</evidence>
<evidence type="ECO:0008006" key="16">
    <source>
        <dbReference type="Google" id="ProtNLM"/>
    </source>
</evidence>
<keyword evidence="2" id="KW-0813">Transport</keyword>
<dbReference type="PROSITE" id="PS00211">
    <property type="entry name" value="ABC_TRANSPORTER_1"/>
    <property type="match status" value="1"/>
</dbReference>
<dbReference type="SUPFAM" id="SSF52540">
    <property type="entry name" value="P-loop containing nucleoside triphosphate hydrolases"/>
    <property type="match status" value="1"/>
</dbReference>
<dbReference type="Pfam" id="PF00072">
    <property type="entry name" value="Response_reg"/>
    <property type="match status" value="1"/>
</dbReference>
<dbReference type="InterPro" id="IPR036890">
    <property type="entry name" value="HATPase_C_sf"/>
</dbReference>
<sequence>MAQDPSAKPLVQQLARTLGPPIWAARRRVLTALALLILAKLVMVAVPMVLKSVVDELSQPTHPLVLPVFLLLAYALLRFLGTLFNELRDVVFSPVLHQVVAEFNERTFAHLHRLGPRFHIARQTGSLARDVDRGSAGITFLLGTTLFTVVPTLFEIGVVAVVLSIGYDIWFTVIVVLALLGYGIFTFALTERRAALQREMNVADSATSGRLVDTLLNYETVKFYTNERYELVRFRKLLERWRQAGVANQHALSVLHVGQSAIIAMGVASVMLLAGREVVLDHMTVGSLVLVNAYIIQISLPLNTLGMVFRQSKDAIINAERLFALLDTPPEADEARQLPPLDFKRGEVRFESVDFSYEPGRQILWNVDFRIPPGATVAVVGGSGSGKSTLARLLFRFYEPDTGRITIDDQDLAGVDQKSLRAHIGMVPQDTALFNETVAYNIAYGRPGASMAEIIEAARAARIHEFINALPAQYDTMVGERGVKLSGGERQRIAIARAILKNPPILIFDEATSALDTMAERAIQTELAQLSRDRTTLIIAHRLSTVVDADEILVLDQGRIVERGTHEALLAGQGMYAQMWNLQLKQSELERTSRQLSRQPVNMVALVASVLDGLRPLIEERAIELYTFMGSHPYRVTGDPSTLQQVVSELCMNAIAVSPPGGRMELRLDTTDGNAQLSITDGRDDEAIVALEHGAAPPPLPPDGSAVFDPMHIRAVVEGQGGKLTTHAVRTGRGETRVLSLPLRAVAEETPPAHGKAGEVLLDGITVMAVDDQAEVLEQIGAVLETYRAKVLPMDSGRAALSYLERTPSEQWPDVLLCDLSLGDEDGHQVLQEIRALESRRSISLPDLMPAVALTGRTQPMDRMRALLAGFQVHLAKPVNPDELAATVATLARDHARPAPPPGPAA</sequence>
<keyword evidence="7 10" id="KW-1133">Transmembrane helix</keyword>